<evidence type="ECO:0000313" key="2">
    <source>
        <dbReference type="Proteomes" id="UP000799539"/>
    </source>
</evidence>
<dbReference type="Proteomes" id="UP000799539">
    <property type="component" value="Unassembled WGS sequence"/>
</dbReference>
<keyword evidence="2" id="KW-1185">Reference proteome</keyword>
<name>A0A6A6F2N9_9PEZI</name>
<gene>
    <name evidence="1" type="ORF">CERZMDRAFT_101759</name>
</gene>
<dbReference type="EMBL" id="ML992697">
    <property type="protein sequence ID" value="KAF2208062.1"/>
    <property type="molecule type" value="Genomic_DNA"/>
</dbReference>
<proteinExistence type="predicted"/>
<protein>
    <submittedName>
        <fullName evidence="1">Uncharacterized protein</fullName>
    </submittedName>
</protein>
<dbReference type="AlphaFoldDB" id="A0A6A6F2N9"/>
<evidence type="ECO:0000313" key="1">
    <source>
        <dbReference type="EMBL" id="KAF2208062.1"/>
    </source>
</evidence>
<accession>A0A6A6F2N9</accession>
<reference evidence="1" key="1">
    <citation type="journal article" date="2020" name="Stud. Mycol.">
        <title>101 Dothideomycetes genomes: a test case for predicting lifestyles and emergence of pathogens.</title>
        <authorList>
            <person name="Haridas S."/>
            <person name="Albert R."/>
            <person name="Binder M."/>
            <person name="Bloem J."/>
            <person name="Labutti K."/>
            <person name="Salamov A."/>
            <person name="Andreopoulos B."/>
            <person name="Baker S."/>
            <person name="Barry K."/>
            <person name="Bills G."/>
            <person name="Bluhm B."/>
            <person name="Cannon C."/>
            <person name="Castanera R."/>
            <person name="Culley D."/>
            <person name="Daum C."/>
            <person name="Ezra D."/>
            <person name="Gonzalez J."/>
            <person name="Henrissat B."/>
            <person name="Kuo A."/>
            <person name="Liang C."/>
            <person name="Lipzen A."/>
            <person name="Lutzoni F."/>
            <person name="Magnuson J."/>
            <person name="Mondo S."/>
            <person name="Nolan M."/>
            <person name="Ohm R."/>
            <person name="Pangilinan J."/>
            <person name="Park H.-J."/>
            <person name="Ramirez L."/>
            <person name="Alfaro M."/>
            <person name="Sun H."/>
            <person name="Tritt A."/>
            <person name="Yoshinaga Y."/>
            <person name="Zwiers L.-H."/>
            <person name="Turgeon B."/>
            <person name="Goodwin S."/>
            <person name="Spatafora J."/>
            <person name="Crous P."/>
            <person name="Grigoriev I."/>
        </authorList>
    </citation>
    <scope>NUCLEOTIDE SEQUENCE</scope>
    <source>
        <strain evidence="1">SCOH1-5</strain>
    </source>
</reference>
<organism evidence="1 2">
    <name type="scientific">Cercospora zeae-maydis SCOH1-5</name>
    <dbReference type="NCBI Taxonomy" id="717836"/>
    <lineage>
        <taxon>Eukaryota</taxon>
        <taxon>Fungi</taxon>
        <taxon>Dikarya</taxon>
        <taxon>Ascomycota</taxon>
        <taxon>Pezizomycotina</taxon>
        <taxon>Dothideomycetes</taxon>
        <taxon>Dothideomycetidae</taxon>
        <taxon>Mycosphaerellales</taxon>
        <taxon>Mycosphaerellaceae</taxon>
        <taxon>Cercospora</taxon>
    </lineage>
</organism>
<sequence>MSTVIEVAQQPNDPFASTLQDLEAGSIALQNLRRDVQSNTHNPERTEAAFYEAIKRFGQHHPVVTQIALWGGATLTSVLATFSGIKVASAVECTIS</sequence>